<dbReference type="PROSITE" id="PS51318">
    <property type="entry name" value="TAT"/>
    <property type="match status" value="1"/>
</dbReference>
<evidence type="ECO:0008006" key="3">
    <source>
        <dbReference type="Google" id="ProtNLM"/>
    </source>
</evidence>
<proteinExistence type="predicted"/>
<dbReference type="AlphaFoldDB" id="A0A1Q8CPF4"/>
<dbReference type="Proteomes" id="UP000185596">
    <property type="component" value="Unassembled WGS sequence"/>
</dbReference>
<protein>
    <recommendedName>
        <fullName evidence="3">Twin-arginine translocation signal domain-containing protein</fullName>
    </recommendedName>
</protein>
<keyword evidence="2" id="KW-1185">Reference proteome</keyword>
<reference evidence="1 2" key="1">
    <citation type="submission" date="2016-12" db="EMBL/GenBank/DDBJ databases">
        <title>The draft genome sequence of Actinophytocola sp. 11-183.</title>
        <authorList>
            <person name="Wang W."/>
            <person name="Yuan L."/>
        </authorList>
    </citation>
    <scope>NUCLEOTIDE SEQUENCE [LARGE SCALE GENOMIC DNA]</scope>
    <source>
        <strain evidence="1 2">11-183</strain>
    </source>
</reference>
<name>A0A1Q8CPF4_9PSEU</name>
<comment type="caution">
    <text evidence="1">The sequence shown here is derived from an EMBL/GenBank/DDBJ whole genome shotgun (WGS) entry which is preliminary data.</text>
</comment>
<gene>
    <name evidence="1" type="ORF">BU204_17750</name>
</gene>
<dbReference type="InterPro" id="IPR006311">
    <property type="entry name" value="TAT_signal"/>
</dbReference>
<dbReference type="OrthoDB" id="3667294at2"/>
<evidence type="ECO:0000313" key="2">
    <source>
        <dbReference type="Proteomes" id="UP000185596"/>
    </source>
</evidence>
<dbReference type="EMBL" id="MSIE01000031">
    <property type="protein sequence ID" value="OLF16218.1"/>
    <property type="molecule type" value="Genomic_DNA"/>
</dbReference>
<organism evidence="1 2">
    <name type="scientific">Actinophytocola xanthii</name>
    <dbReference type="NCBI Taxonomy" id="1912961"/>
    <lineage>
        <taxon>Bacteria</taxon>
        <taxon>Bacillati</taxon>
        <taxon>Actinomycetota</taxon>
        <taxon>Actinomycetes</taxon>
        <taxon>Pseudonocardiales</taxon>
        <taxon>Pseudonocardiaceae</taxon>
    </lineage>
</organism>
<accession>A0A1Q8CPF4</accession>
<evidence type="ECO:0000313" key="1">
    <source>
        <dbReference type="EMBL" id="OLF16218.1"/>
    </source>
</evidence>
<sequence length="294" mass="28971">MTSSGSRLTRRSFVGAVAGLGAAAATGTALHGTASASTAAAAPAKVDRAVGLGLLGGAVHTLGRSAEGWVLVAADGTARATTGLGGAEVNDMTTAPGGLVAVGATSDGARSVPSVWESVDGLAWRRTSELTGLDGHLTVVGSYGSAALAVGASLTLERAPRQRIVVRRDAAGWALVPTTGLAYTDQWTASAVAGGADGWTVSTVDASGSSVATSPDGLDWTPSAQLVDVAVRSLATTGAGIRWVGNAMGGSGAVTGVVGADRRPVPVPQEAQALGTVGDRSYWLVDGRIVSATV</sequence>
<dbReference type="RefSeq" id="WP_075126809.1">
    <property type="nucleotide sequence ID" value="NZ_MSIE01000031.1"/>
</dbReference>